<comment type="subcellular location">
    <subcellularLocation>
        <location evidence="1">Membrane</location>
        <topology evidence="1">Single-pass membrane protein</topology>
    </subcellularLocation>
</comment>
<dbReference type="AlphaFoldDB" id="A0A9P4QJ64"/>
<keyword evidence="2" id="KW-0812">Transmembrane</keyword>
<evidence type="ECO:0000256" key="2">
    <source>
        <dbReference type="ARBA" id="ARBA00022692"/>
    </source>
</evidence>
<dbReference type="OrthoDB" id="10039147at2759"/>
<sequence length="442" mass="50096">MADFLKGILGGQKPAPAPASGDDDFADYAGAPSPEPASLSSFTTASAPPSAATSSVQVPYTKWYRVWERVTIDDFRLEMYILPFVIVVVAVHLWGTSKNRKKANNWIKAHAPLLQQEYAQVGYARPQASVDDVSSIGLMQASEKAMQEAEKPENMIREKKADEYQSYATGRQNAAFSDFKLTLTKRYNPLMRLGETLIALFFESMPAPVERVEATTYVFDGKESKVVPGFDAKVPNSSFDGFVWAIIHKDLMKRMREDRYDLSLTASKDHNKLPVWVTVMSESAEVTDTLVTPELIKAINEAGDNFEALVVTDQPMDQPKKLDDTIPRKRISLSLKLASSYNATTPIFSYFLRMPDILVSQARFRPEAMRRIKQTREDQIAKIKKLDDDEKAEERKLLGDKAKKDKRDQMLSRMSADEQRKYLDKERERESKKRQKRSTVKA</sequence>
<dbReference type="EMBL" id="ML996332">
    <property type="protein sequence ID" value="KAF2727434.1"/>
    <property type="molecule type" value="Genomic_DNA"/>
</dbReference>
<dbReference type="GO" id="GO:0016020">
    <property type="term" value="C:membrane"/>
    <property type="evidence" value="ECO:0007669"/>
    <property type="project" value="UniProtKB-SubCell"/>
</dbReference>
<keyword evidence="4" id="KW-0472">Membrane</keyword>
<evidence type="ECO:0000313" key="7">
    <source>
        <dbReference type="Proteomes" id="UP000799444"/>
    </source>
</evidence>
<feature type="compositionally biased region" description="Basic residues" evidence="5">
    <location>
        <begin position="432"/>
        <end position="442"/>
    </location>
</feature>
<feature type="compositionally biased region" description="Basic and acidic residues" evidence="5">
    <location>
        <begin position="397"/>
        <end position="431"/>
    </location>
</feature>
<evidence type="ECO:0000313" key="6">
    <source>
        <dbReference type="EMBL" id="KAF2727434.1"/>
    </source>
</evidence>
<dbReference type="PANTHER" id="PTHR12883">
    <property type="entry name" value="ADIPOCYTE-SPECIFIC PROTEIN 4-RELATED"/>
    <property type="match status" value="1"/>
</dbReference>
<accession>A0A9P4QJ64</accession>
<evidence type="ECO:0000256" key="5">
    <source>
        <dbReference type="SAM" id="MobiDB-lite"/>
    </source>
</evidence>
<evidence type="ECO:0000256" key="1">
    <source>
        <dbReference type="ARBA" id="ARBA00004167"/>
    </source>
</evidence>
<dbReference type="GO" id="GO:0032469">
    <property type="term" value="P:endoplasmic reticulum calcium ion homeostasis"/>
    <property type="evidence" value="ECO:0007669"/>
    <property type="project" value="InterPro"/>
</dbReference>
<dbReference type="PANTHER" id="PTHR12883:SF0">
    <property type="entry name" value="PAT COMPLEX SUBUNIT CCDC47"/>
    <property type="match status" value="1"/>
</dbReference>
<organism evidence="6 7">
    <name type="scientific">Polyplosphaeria fusca</name>
    <dbReference type="NCBI Taxonomy" id="682080"/>
    <lineage>
        <taxon>Eukaryota</taxon>
        <taxon>Fungi</taxon>
        <taxon>Dikarya</taxon>
        <taxon>Ascomycota</taxon>
        <taxon>Pezizomycotina</taxon>
        <taxon>Dothideomycetes</taxon>
        <taxon>Pleosporomycetidae</taxon>
        <taxon>Pleosporales</taxon>
        <taxon>Tetraplosphaeriaceae</taxon>
        <taxon>Polyplosphaeria</taxon>
    </lineage>
</organism>
<keyword evidence="7" id="KW-1185">Reference proteome</keyword>
<feature type="region of interest" description="Disordered" evidence="5">
    <location>
        <begin position="397"/>
        <end position="442"/>
    </location>
</feature>
<keyword evidence="3" id="KW-1133">Transmembrane helix</keyword>
<protein>
    <submittedName>
        <fullName evidence="6">DUF1682-domain-containing protein</fullName>
    </submittedName>
</protein>
<name>A0A9P4QJ64_9PLEO</name>
<dbReference type="Proteomes" id="UP000799444">
    <property type="component" value="Unassembled WGS sequence"/>
</dbReference>
<evidence type="ECO:0000256" key="3">
    <source>
        <dbReference type="ARBA" id="ARBA00022989"/>
    </source>
</evidence>
<dbReference type="InterPro" id="IPR012879">
    <property type="entry name" value="CCDC47"/>
</dbReference>
<feature type="region of interest" description="Disordered" evidence="5">
    <location>
        <begin position="9"/>
        <end position="52"/>
    </location>
</feature>
<proteinExistence type="predicted"/>
<dbReference type="GO" id="GO:0005783">
    <property type="term" value="C:endoplasmic reticulum"/>
    <property type="evidence" value="ECO:0007669"/>
    <property type="project" value="InterPro"/>
</dbReference>
<reference evidence="6" key="1">
    <citation type="journal article" date="2020" name="Stud. Mycol.">
        <title>101 Dothideomycetes genomes: a test case for predicting lifestyles and emergence of pathogens.</title>
        <authorList>
            <person name="Haridas S."/>
            <person name="Albert R."/>
            <person name="Binder M."/>
            <person name="Bloem J."/>
            <person name="Labutti K."/>
            <person name="Salamov A."/>
            <person name="Andreopoulos B."/>
            <person name="Baker S."/>
            <person name="Barry K."/>
            <person name="Bills G."/>
            <person name="Bluhm B."/>
            <person name="Cannon C."/>
            <person name="Castanera R."/>
            <person name="Culley D."/>
            <person name="Daum C."/>
            <person name="Ezra D."/>
            <person name="Gonzalez J."/>
            <person name="Henrissat B."/>
            <person name="Kuo A."/>
            <person name="Liang C."/>
            <person name="Lipzen A."/>
            <person name="Lutzoni F."/>
            <person name="Magnuson J."/>
            <person name="Mondo S."/>
            <person name="Nolan M."/>
            <person name="Ohm R."/>
            <person name="Pangilinan J."/>
            <person name="Park H.-J."/>
            <person name="Ramirez L."/>
            <person name="Alfaro M."/>
            <person name="Sun H."/>
            <person name="Tritt A."/>
            <person name="Yoshinaga Y."/>
            <person name="Zwiers L.-H."/>
            <person name="Turgeon B."/>
            <person name="Goodwin S."/>
            <person name="Spatafora J."/>
            <person name="Crous P."/>
            <person name="Grigoriev I."/>
        </authorList>
    </citation>
    <scope>NUCLEOTIDE SEQUENCE</scope>
    <source>
        <strain evidence="6">CBS 125425</strain>
    </source>
</reference>
<dbReference type="GO" id="GO:0005509">
    <property type="term" value="F:calcium ion binding"/>
    <property type="evidence" value="ECO:0007669"/>
    <property type="project" value="InterPro"/>
</dbReference>
<evidence type="ECO:0000256" key="4">
    <source>
        <dbReference type="ARBA" id="ARBA00023136"/>
    </source>
</evidence>
<comment type="caution">
    <text evidence="6">The sequence shown here is derived from an EMBL/GenBank/DDBJ whole genome shotgun (WGS) entry which is preliminary data.</text>
</comment>
<dbReference type="Pfam" id="PF07946">
    <property type="entry name" value="CCDC47"/>
    <property type="match status" value="1"/>
</dbReference>
<gene>
    <name evidence="6" type="ORF">EJ04DRAFT_582028</name>
</gene>
<feature type="compositionally biased region" description="Low complexity" evidence="5">
    <location>
        <begin position="36"/>
        <end position="52"/>
    </location>
</feature>